<sequence>MVKKRIPVIKFHSIDDLSKGRHLSDVAVLLNAFDPEAEPELNDLFEFYNIRLYFEHQLYPGNWTEVQKQSGKDIVDTLYKILKTRMLEIRDDCFEQELALVDRRYYRDFWKLVADLDIIKHLSPGVLISLLKTDERHVHHILAWKKIVDKFDRTLRDFMLGYGGAAEMILTHLEELNSRNRMPMFLPKSLRPEDKEAIVDAYLDRDEPNLNYIRLIENSRDSDLKISPKTRLKAKRKSDELTERLFSKGNSWSVGVAVSFSTEQTEPVIFKHEGSEMEVIYSESFIDSFTNDVDLFGIFAFLFFFTDSANLINLVSKETELRTLERISMRSRYEYKTGMAFYRKENLSTLQIAIFSHYLKRKGKSIEGLINSYVRHLNNALSEHELSFSLPVDGSGYLYKIRVITPDFDFLLKQYQTLADEGSIDMELIRISSGTLRLSEIGSLMTNKYIYCASEELEKLQHVFFSDQGLFHYIKPFEDKYDCLYDLLVKEQVEYHYFEDYQKDGIDYLLNHGYLGKNETGHIVIKKAMLLYILGCFYKDGVISYWNHSGKVRKVLNELLDAGEVTADNTLFTRQERNYYNYYLNKKEFTNGFDLRNKYLHGTNTSLEKEHEMDYYKLIKLIILTLLKISDDINIKNTNHDLSANLK</sequence>
<evidence type="ECO:0008006" key="3">
    <source>
        <dbReference type="Google" id="ProtNLM"/>
    </source>
</evidence>
<organism evidence="1 2">
    <name type="scientific">Sphingobacterium suaedae</name>
    <dbReference type="NCBI Taxonomy" id="1686402"/>
    <lineage>
        <taxon>Bacteria</taxon>
        <taxon>Pseudomonadati</taxon>
        <taxon>Bacteroidota</taxon>
        <taxon>Sphingobacteriia</taxon>
        <taxon>Sphingobacteriales</taxon>
        <taxon>Sphingobacteriaceae</taxon>
        <taxon>Sphingobacterium</taxon>
    </lineage>
</organism>
<protein>
    <recommendedName>
        <fullName evidence="3">DUF4209 domain-containing protein</fullName>
    </recommendedName>
</protein>
<name>A0ABW5KLH0_9SPHI</name>
<gene>
    <name evidence="1" type="ORF">ACFSR5_19440</name>
</gene>
<comment type="caution">
    <text evidence="1">The sequence shown here is derived from an EMBL/GenBank/DDBJ whole genome shotgun (WGS) entry which is preliminary data.</text>
</comment>
<dbReference type="Proteomes" id="UP001597545">
    <property type="component" value="Unassembled WGS sequence"/>
</dbReference>
<dbReference type="EMBL" id="JBHULR010000020">
    <property type="protein sequence ID" value="MFD2549827.1"/>
    <property type="molecule type" value="Genomic_DNA"/>
</dbReference>
<keyword evidence="2" id="KW-1185">Reference proteome</keyword>
<dbReference type="RefSeq" id="WP_380906155.1">
    <property type="nucleotide sequence ID" value="NZ_JBHUEG010000019.1"/>
</dbReference>
<accession>A0ABW5KLH0</accession>
<evidence type="ECO:0000313" key="1">
    <source>
        <dbReference type="EMBL" id="MFD2549827.1"/>
    </source>
</evidence>
<evidence type="ECO:0000313" key="2">
    <source>
        <dbReference type="Proteomes" id="UP001597545"/>
    </source>
</evidence>
<proteinExistence type="predicted"/>
<reference evidence="2" key="1">
    <citation type="journal article" date="2019" name="Int. J. Syst. Evol. Microbiol.">
        <title>The Global Catalogue of Microorganisms (GCM) 10K type strain sequencing project: providing services to taxonomists for standard genome sequencing and annotation.</title>
        <authorList>
            <consortium name="The Broad Institute Genomics Platform"/>
            <consortium name="The Broad Institute Genome Sequencing Center for Infectious Disease"/>
            <person name="Wu L."/>
            <person name="Ma J."/>
        </authorList>
    </citation>
    <scope>NUCLEOTIDE SEQUENCE [LARGE SCALE GENOMIC DNA]</scope>
    <source>
        <strain evidence="2">KCTC 42662</strain>
    </source>
</reference>